<feature type="domain" description="Pyridoxamine 5'-phosphate oxidase N-terminal" evidence="2">
    <location>
        <begin position="9"/>
        <end position="97"/>
    </location>
</feature>
<evidence type="ECO:0000313" key="3">
    <source>
        <dbReference type="EMBL" id="NYI71106.1"/>
    </source>
</evidence>
<protein>
    <submittedName>
        <fullName evidence="3">Pyridoxamine 5'-phosphate oxidase family protein</fullName>
    </submittedName>
</protein>
<dbReference type="InterPro" id="IPR052019">
    <property type="entry name" value="F420H2_bilvrd_red/Heme_oxyg"/>
</dbReference>
<accession>A0A7Z0IL15</accession>
<dbReference type="GO" id="GO:0070967">
    <property type="term" value="F:coenzyme F420 binding"/>
    <property type="evidence" value="ECO:0007669"/>
    <property type="project" value="TreeGrafter"/>
</dbReference>
<proteinExistence type="predicted"/>
<dbReference type="EMBL" id="JACBZS010000001">
    <property type="protein sequence ID" value="NYI71106.1"/>
    <property type="molecule type" value="Genomic_DNA"/>
</dbReference>
<keyword evidence="4" id="KW-1185">Reference proteome</keyword>
<evidence type="ECO:0000259" key="2">
    <source>
        <dbReference type="Pfam" id="PF01243"/>
    </source>
</evidence>
<dbReference type="Proteomes" id="UP000527616">
    <property type="component" value="Unassembled WGS sequence"/>
</dbReference>
<comment type="caution">
    <text evidence="3">The sequence shown here is derived from an EMBL/GenBank/DDBJ whole genome shotgun (WGS) entry which is preliminary data.</text>
</comment>
<dbReference type="SUPFAM" id="SSF50475">
    <property type="entry name" value="FMN-binding split barrel"/>
    <property type="match status" value="1"/>
</dbReference>
<dbReference type="Gene3D" id="2.30.110.10">
    <property type="entry name" value="Electron Transport, Fmn-binding Protein, Chain A"/>
    <property type="match status" value="1"/>
</dbReference>
<dbReference type="GO" id="GO:0016627">
    <property type="term" value="F:oxidoreductase activity, acting on the CH-CH group of donors"/>
    <property type="evidence" value="ECO:0007669"/>
    <property type="project" value="TreeGrafter"/>
</dbReference>
<dbReference type="AlphaFoldDB" id="A0A7Z0IL15"/>
<name>A0A7Z0IL15_9ACTN</name>
<dbReference type="InterPro" id="IPR024031">
    <property type="entry name" value="MSMEG_5819/OxyR"/>
</dbReference>
<evidence type="ECO:0000313" key="4">
    <source>
        <dbReference type="Proteomes" id="UP000527616"/>
    </source>
</evidence>
<sequence>MTAFTEPERGYLARQPIGRLATLQPSGTLQNSPVGYRLNDDDSIDIFGRDMANSRKYKNIVSHDRVAFVVDDLASTDPWRPRSVEIRGRAEQITGKAGAYFDGAGIRIRPEWVFSIGLNPRQGGPRRVG</sequence>
<dbReference type="Pfam" id="PF01243">
    <property type="entry name" value="PNPOx_N"/>
    <property type="match status" value="1"/>
</dbReference>
<evidence type="ECO:0000256" key="1">
    <source>
        <dbReference type="ARBA" id="ARBA00023002"/>
    </source>
</evidence>
<organism evidence="3 4">
    <name type="scientific">Naumannella cuiyingiana</name>
    <dbReference type="NCBI Taxonomy" id="1347891"/>
    <lineage>
        <taxon>Bacteria</taxon>
        <taxon>Bacillati</taxon>
        <taxon>Actinomycetota</taxon>
        <taxon>Actinomycetes</taxon>
        <taxon>Propionibacteriales</taxon>
        <taxon>Propionibacteriaceae</taxon>
        <taxon>Naumannella</taxon>
    </lineage>
</organism>
<dbReference type="RefSeq" id="WP_179444975.1">
    <property type="nucleotide sequence ID" value="NZ_JACBZS010000001.1"/>
</dbReference>
<reference evidence="3 4" key="1">
    <citation type="submission" date="2020-07" db="EMBL/GenBank/DDBJ databases">
        <title>Sequencing the genomes of 1000 actinobacteria strains.</title>
        <authorList>
            <person name="Klenk H.-P."/>
        </authorList>
    </citation>
    <scope>NUCLEOTIDE SEQUENCE [LARGE SCALE GENOMIC DNA]</scope>
    <source>
        <strain evidence="3 4">DSM 103164</strain>
    </source>
</reference>
<dbReference type="PANTHER" id="PTHR35176">
    <property type="entry name" value="HEME OXYGENASE HI_0854-RELATED"/>
    <property type="match status" value="1"/>
</dbReference>
<dbReference type="PANTHER" id="PTHR35176:SF6">
    <property type="entry name" value="HEME OXYGENASE HI_0854-RELATED"/>
    <property type="match status" value="1"/>
</dbReference>
<keyword evidence="1" id="KW-0560">Oxidoreductase</keyword>
<dbReference type="InterPro" id="IPR012349">
    <property type="entry name" value="Split_barrel_FMN-bd"/>
</dbReference>
<dbReference type="InterPro" id="IPR011576">
    <property type="entry name" value="Pyridox_Oxase_N"/>
</dbReference>
<gene>
    <name evidence="3" type="ORF">GGQ54_001666</name>
</gene>
<dbReference type="GO" id="GO:0005829">
    <property type="term" value="C:cytosol"/>
    <property type="evidence" value="ECO:0007669"/>
    <property type="project" value="TreeGrafter"/>
</dbReference>
<dbReference type="NCBIfam" id="TIGR04023">
    <property type="entry name" value="PPOX_MSMEG_5819"/>
    <property type="match status" value="1"/>
</dbReference>